<name>A0A8J6AQR6_9EUKA</name>
<feature type="region of interest" description="Disordered" evidence="1">
    <location>
        <begin position="197"/>
        <end position="239"/>
    </location>
</feature>
<gene>
    <name evidence="2" type="ORF">J8273_8975</name>
</gene>
<keyword evidence="3" id="KW-1185">Reference proteome</keyword>
<evidence type="ECO:0000313" key="3">
    <source>
        <dbReference type="Proteomes" id="UP000717585"/>
    </source>
</evidence>
<dbReference type="EMBL" id="JAHDYR010000069">
    <property type="protein sequence ID" value="KAG9389675.1"/>
    <property type="molecule type" value="Genomic_DNA"/>
</dbReference>
<feature type="compositionally biased region" description="Basic and acidic residues" evidence="1">
    <location>
        <begin position="222"/>
        <end position="233"/>
    </location>
</feature>
<reference evidence="2" key="1">
    <citation type="submission" date="2021-05" db="EMBL/GenBank/DDBJ databases">
        <title>A free-living protist that lacks canonical eukaryotic 1 DNA replication and segregation systems.</title>
        <authorList>
            <person name="Salas-Leiva D.E."/>
            <person name="Tromer E.C."/>
            <person name="Curtis B.A."/>
            <person name="Jerlstrom-Hultqvist J."/>
            <person name="Kolisko M."/>
            <person name="Yi Z."/>
            <person name="Salas-Leiva J.S."/>
            <person name="Gallot-Lavallee L."/>
            <person name="Kops G.J.P.L."/>
            <person name="Archibald J.M."/>
            <person name="Simpson A.G.B."/>
            <person name="Roger A.J."/>
        </authorList>
    </citation>
    <scope>NUCLEOTIDE SEQUENCE</scope>
    <source>
        <strain evidence="2">BICM</strain>
    </source>
</reference>
<proteinExistence type="predicted"/>
<dbReference type="AlphaFoldDB" id="A0A8J6AQR6"/>
<comment type="caution">
    <text evidence="2">The sequence shown here is derived from an EMBL/GenBank/DDBJ whole genome shotgun (WGS) entry which is preliminary data.</text>
</comment>
<dbReference type="Proteomes" id="UP000717585">
    <property type="component" value="Unassembled WGS sequence"/>
</dbReference>
<organism evidence="2 3">
    <name type="scientific">Carpediemonas membranifera</name>
    <dbReference type="NCBI Taxonomy" id="201153"/>
    <lineage>
        <taxon>Eukaryota</taxon>
        <taxon>Metamonada</taxon>
        <taxon>Carpediemonas-like organisms</taxon>
        <taxon>Carpediemonas</taxon>
    </lineage>
</organism>
<evidence type="ECO:0000256" key="1">
    <source>
        <dbReference type="SAM" id="MobiDB-lite"/>
    </source>
</evidence>
<protein>
    <submittedName>
        <fullName evidence="2">Uncharacterized protein</fullName>
    </submittedName>
</protein>
<accession>A0A8J6AQR6</accession>
<evidence type="ECO:0000313" key="2">
    <source>
        <dbReference type="EMBL" id="KAG9389675.1"/>
    </source>
</evidence>
<sequence>MSLTVQIPELSPSNLTLETLEEFERRATIFTIQNPSIPLSVLIEESFALELKAEGIDTSDKNYTLKNFTEWCRQRLLPHSILALVEELQDLRFAMVPSTARNFEAGTRLQAAAFRKRIELYSKMPDPEGFLDPIDDNPNADELLASFDKLAARLFRESLNPTAFRKKAQTLLALHNVKTFEDTVAVALRAARAYDHDQPLSQTPAGGSKAPAQARKAQYRPDAAKRPLADGPKKPSRPCRFCGGPHMDFRCDKHPRYSENCGQIKRTNDEVRFIRNPIKGKNGYN</sequence>